<comment type="similarity">
    <text evidence="2">Belongs to the PA-phosphatase related phosphoesterase family.</text>
</comment>
<comment type="caution">
    <text evidence="9">The sequence shown here is derived from an EMBL/GenBank/DDBJ whole genome shotgun (WGS) entry which is preliminary data.</text>
</comment>
<sequence length="236" mass="26662">MSKIHPDWLTVAVLLAVFFLWLEPAEPFYRQFVLSDHRLQHPFAEHERVTDNQLYFLSAIVPTAIIAFFQYGFSKDTVVSQRTLLGLWVSLTVNGCLTDILKNWIGNPRPDFLDRCGAAKGTPIDQLVTVSVCTMPRGALAIVDGMKLTPLGHSSIGFSGLFYLLLWAWQWARVQKKEIRFASLLVVAAPALLATYIALSRVQDYRHHFFDVFFGLALGITAATLSWYKYSKLHVA</sequence>
<dbReference type="VEuPathDB" id="FungiDB:CJJ09_004095"/>
<dbReference type="GO" id="GO:0008195">
    <property type="term" value="F:phosphatidate phosphatase activity"/>
    <property type="evidence" value="ECO:0007669"/>
    <property type="project" value="TreeGrafter"/>
</dbReference>
<dbReference type="Gene3D" id="1.20.144.10">
    <property type="entry name" value="Phosphatidic acid phosphatase type 2/haloperoxidase"/>
    <property type="match status" value="1"/>
</dbReference>
<dbReference type="VEuPathDB" id="FungiDB:CJJ07_004356"/>
<dbReference type="VEuPathDB" id="FungiDB:CJI96_0001180"/>
<evidence type="ECO:0000256" key="1">
    <source>
        <dbReference type="ARBA" id="ARBA00004141"/>
    </source>
</evidence>
<evidence type="ECO:0000256" key="7">
    <source>
        <dbReference type="SAM" id="SignalP"/>
    </source>
</evidence>
<feature type="domain" description="Phosphatidic acid phosphatase type 2/haloperoxidase" evidence="8">
    <location>
        <begin position="85"/>
        <end position="227"/>
    </location>
</feature>
<evidence type="ECO:0000256" key="2">
    <source>
        <dbReference type="ARBA" id="ARBA00008816"/>
    </source>
</evidence>
<evidence type="ECO:0000256" key="6">
    <source>
        <dbReference type="SAM" id="Phobius"/>
    </source>
</evidence>
<keyword evidence="3 6" id="KW-0812">Transmembrane</keyword>
<keyword evidence="7" id="KW-0732">Signal</keyword>
<dbReference type="VEuPathDB" id="FungiDB:B9J08_001465"/>
<evidence type="ECO:0000256" key="4">
    <source>
        <dbReference type="ARBA" id="ARBA00022989"/>
    </source>
</evidence>
<dbReference type="EMBL" id="LGST01000043">
    <property type="protein sequence ID" value="KND97226.1"/>
    <property type="molecule type" value="Genomic_DNA"/>
</dbReference>
<evidence type="ECO:0000256" key="5">
    <source>
        <dbReference type="ARBA" id="ARBA00023136"/>
    </source>
</evidence>
<feature type="transmembrane region" description="Helical" evidence="6">
    <location>
        <begin position="54"/>
        <end position="73"/>
    </location>
</feature>
<dbReference type="InterPro" id="IPR036938">
    <property type="entry name" value="PAP2/HPO_sf"/>
</dbReference>
<dbReference type="SUPFAM" id="SSF48317">
    <property type="entry name" value="Acid phosphatase/Vanadium-dependent haloperoxidase"/>
    <property type="match status" value="1"/>
</dbReference>
<evidence type="ECO:0000313" key="9">
    <source>
        <dbReference type="EMBL" id="KND97226.1"/>
    </source>
</evidence>
<dbReference type="SMART" id="SM00014">
    <property type="entry name" value="acidPPc"/>
    <property type="match status" value="1"/>
</dbReference>
<dbReference type="InterPro" id="IPR043216">
    <property type="entry name" value="PAP-like"/>
</dbReference>
<feature type="transmembrane region" description="Helical" evidence="6">
    <location>
        <begin position="181"/>
        <end position="199"/>
    </location>
</feature>
<dbReference type="CDD" id="cd03390">
    <property type="entry name" value="PAP2_containing_1_like"/>
    <property type="match status" value="1"/>
</dbReference>
<reference evidence="10" key="1">
    <citation type="journal article" date="2015" name="BMC Genomics">
        <title>Draft genome of a commonly misdiagnosed multidrug resistant pathogen Candida auris.</title>
        <authorList>
            <person name="Chatterjee S."/>
            <person name="Alampalli S.V."/>
            <person name="Nageshan R.K."/>
            <person name="Chettiar S.T."/>
            <person name="Joshi S."/>
            <person name="Tatu U.S."/>
        </authorList>
    </citation>
    <scope>NUCLEOTIDE SEQUENCE [LARGE SCALE GENOMIC DNA]</scope>
    <source>
        <strain evidence="10">6684</strain>
    </source>
</reference>
<gene>
    <name evidence="9" type="ORF">QG37_06443</name>
</gene>
<dbReference type="GO" id="GO:0016020">
    <property type="term" value="C:membrane"/>
    <property type="evidence" value="ECO:0007669"/>
    <property type="project" value="UniProtKB-SubCell"/>
</dbReference>
<keyword evidence="4 6" id="KW-1133">Transmembrane helix</keyword>
<dbReference type="Pfam" id="PF01569">
    <property type="entry name" value="PAP2"/>
    <property type="match status" value="1"/>
</dbReference>
<proteinExistence type="inferred from homology"/>
<feature type="chain" id="PRO_5005545290" description="Phosphatidic acid phosphatase type 2/haloperoxidase domain-containing protein" evidence="7">
    <location>
        <begin position="28"/>
        <end position="236"/>
    </location>
</feature>
<dbReference type="Proteomes" id="UP000037122">
    <property type="component" value="Unassembled WGS sequence"/>
</dbReference>
<evidence type="ECO:0000313" key="10">
    <source>
        <dbReference type="Proteomes" id="UP000037122"/>
    </source>
</evidence>
<evidence type="ECO:0000256" key="3">
    <source>
        <dbReference type="ARBA" id="ARBA00022692"/>
    </source>
</evidence>
<protein>
    <recommendedName>
        <fullName evidence="8">Phosphatidic acid phosphatase type 2/haloperoxidase domain-containing protein</fullName>
    </recommendedName>
</protein>
<accession>A0A0L0NST5</accession>
<dbReference type="PANTHER" id="PTHR10165:SF35">
    <property type="entry name" value="RE23632P"/>
    <property type="match status" value="1"/>
</dbReference>
<dbReference type="PANTHER" id="PTHR10165">
    <property type="entry name" value="LIPID PHOSPHATE PHOSPHATASE"/>
    <property type="match status" value="1"/>
</dbReference>
<dbReference type="AlphaFoldDB" id="A0A0L0NST5"/>
<feature type="signal peptide" evidence="7">
    <location>
        <begin position="1"/>
        <end position="27"/>
    </location>
</feature>
<dbReference type="VEuPathDB" id="FungiDB:QG37_06443"/>
<dbReference type="GO" id="GO:0006644">
    <property type="term" value="P:phospholipid metabolic process"/>
    <property type="evidence" value="ECO:0007669"/>
    <property type="project" value="InterPro"/>
</dbReference>
<dbReference type="InterPro" id="IPR000326">
    <property type="entry name" value="PAP2/HPO"/>
</dbReference>
<evidence type="ECO:0000259" key="8">
    <source>
        <dbReference type="SMART" id="SM00014"/>
    </source>
</evidence>
<comment type="subcellular location">
    <subcellularLocation>
        <location evidence="1">Membrane</location>
        <topology evidence="1">Multi-pass membrane protein</topology>
    </subcellularLocation>
</comment>
<feature type="transmembrane region" description="Helical" evidence="6">
    <location>
        <begin position="151"/>
        <end position="169"/>
    </location>
</feature>
<name>A0A0L0NST5_CANAR</name>
<keyword evidence="5 6" id="KW-0472">Membrane</keyword>
<feature type="transmembrane region" description="Helical" evidence="6">
    <location>
        <begin position="205"/>
        <end position="228"/>
    </location>
</feature>
<dbReference type="VEuPathDB" id="FungiDB:CJI97_001139"/>
<dbReference type="GO" id="GO:0046839">
    <property type="term" value="P:phospholipid dephosphorylation"/>
    <property type="evidence" value="ECO:0007669"/>
    <property type="project" value="TreeGrafter"/>
</dbReference>
<organism evidence="9 10">
    <name type="scientific">Candidozyma auris</name>
    <name type="common">Yeast</name>
    <name type="synonym">Candida auris</name>
    <dbReference type="NCBI Taxonomy" id="498019"/>
    <lineage>
        <taxon>Eukaryota</taxon>
        <taxon>Fungi</taxon>
        <taxon>Dikarya</taxon>
        <taxon>Ascomycota</taxon>
        <taxon>Saccharomycotina</taxon>
        <taxon>Pichiomycetes</taxon>
        <taxon>Metschnikowiaceae</taxon>
        <taxon>Candidozyma</taxon>
    </lineage>
</organism>